<dbReference type="EMBL" id="JYDV01001079">
    <property type="protein sequence ID" value="KRZ00429.1"/>
    <property type="molecule type" value="Genomic_DNA"/>
</dbReference>
<evidence type="ECO:0000313" key="1">
    <source>
        <dbReference type="EMBL" id="KRZ00429.1"/>
    </source>
</evidence>
<proteinExistence type="predicted"/>
<name>A0A0V1GQ38_TRIPS</name>
<dbReference type="Proteomes" id="UP000054826">
    <property type="component" value="Unassembled WGS sequence"/>
</dbReference>
<gene>
    <name evidence="1" type="ORF">T4C_7950</name>
</gene>
<accession>A0A0V1GQ38</accession>
<evidence type="ECO:0000313" key="2">
    <source>
        <dbReference type="Proteomes" id="UP000054826"/>
    </source>
</evidence>
<dbReference type="AlphaFoldDB" id="A0A0V1GQ38"/>
<protein>
    <submittedName>
        <fullName evidence="1">Uncharacterized protein</fullName>
    </submittedName>
</protein>
<organism evidence="1 2">
    <name type="scientific">Trichinella pseudospiralis</name>
    <name type="common">Parasitic roundworm</name>
    <dbReference type="NCBI Taxonomy" id="6337"/>
    <lineage>
        <taxon>Eukaryota</taxon>
        <taxon>Metazoa</taxon>
        <taxon>Ecdysozoa</taxon>
        <taxon>Nematoda</taxon>
        <taxon>Enoplea</taxon>
        <taxon>Dorylaimia</taxon>
        <taxon>Trichinellida</taxon>
        <taxon>Trichinellidae</taxon>
        <taxon>Trichinella</taxon>
    </lineage>
</organism>
<comment type="caution">
    <text evidence="1">The sequence shown here is derived from an EMBL/GenBank/DDBJ whole genome shotgun (WGS) entry which is preliminary data.</text>
</comment>
<reference evidence="1 2" key="1">
    <citation type="submission" date="2015-01" db="EMBL/GenBank/DDBJ databases">
        <title>Evolution of Trichinella species and genotypes.</title>
        <authorList>
            <person name="Korhonen P.K."/>
            <person name="Edoardo P."/>
            <person name="Giuseppe L.R."/>
            <person name="Gasser R.B."/>
        </authorList>
    </citation>
    <scope>NUCLEOTIDE SEQUENCE [LARGE SCALE GENOMIC DNA]</scope>
    <source>
        <strain evidence="1">ISS176</strain>
    </source>
</reference>
<sequence length="39" mass="4826">MIPEQFPSVFFPVLIKAWMSNSKWYHWYQLIQTMDYISV</sequence>